<dbReference type="FunFam" id="3.40.50.1220:FF:000001">
    <property type="entry name" value="Electron transfer flavoprotein, alpha subunit"/>
    <property type="match status" value="1"/>
</dbReference>
<proteinExistence type="inferred from homology"/>
<organism evidence="12 13">
    <name type="scientific">Clydaea vesicula</name>
    <dbReference type="NCBI Taxonomy" id="447962"/>
    <lineage>
        <taxon>Eukaryota</taxon>
        <taxon>Fungi</taxon>
        <taxon>Fungi incertae sedis</taxon>
        <taxon>Chytridiomycota</taxon>
        <taxon>Chytridiomycota incertae sedis</taxon>
        <taxon>Chytridiomycetes</taxon>
        <taxon>Lobulomycetales</taxon>
        <taxon>Lobulomycetaceae</taxon>
        <taxon>Clydaea</taxon>
    </lineage>
</organism>
<dbReference type="InterPro" id="IPR014730">
    <property type="entry name" value="ETF_a/b_N"/>
</dbReference>
<dbReference type="Gene3D" id="3.40.50.1220">
    <property type="entry name" value="TPP-binding domain"/>
    <property type="match status" value="1"/>
</dbReference>
<evidence type="ECO:0000256" key="8">
    <source>
        <dbReference type="ARBA" id="ARBA00025416"/>
    </source>
</evidence>
<keyword evidence="9" id="KW-0496">Mitochondrion</keyword>
<feature type="binding site" evidence="10">
    <location>
        <begin position="246"/>
        <end position="247"/>
    </location>
    <ligand>
        <name>FAD</name>
        <dbReference type="ChEBI" id="CHEBI:57692"/>
    </ligand>
</feature>
<dbReference type="InterPro" id="IPR014729">
    <property type="entry name" value="Rossmann-like_a/b/a_fold"/>
</dbReference>
<evidence type="ECO:0000256" key="1">
    <source>
        <dbReference type="ARBA" id="ARBA00004305"/>
    </source>
</evidence>
<dbReference type="Proteomes" id="UP001211065">
    <property type="component" value="Unassembled WGS sequence"/>
</dbReference>
<keyword evidence="4 9" id="KW-0813">Transport</keyword>
<comment type="function">
    <text evidence="8 9">The electron transfer flavoprotein serves as a specific electron acceptor for several dehydrogenases, including five acyl-CoA dehydrogenases, glutaryl-CoA and sarcosine dehydrogenase. It transfers the electrons to the main mitochondrial respiratory chain via ETF-ubiquinone oxidoreductase (ETF dehydrogenase).</text>
</comment>
<dbReference type="InterPro" id="IPR029035">
    <property type="entry name" value="DHS-like_NAD/FAD-binding_dom"/>
</dbReference>
<dbReference type="Pfam" id="PF00766">
    <property type="entry name" value="ETF_alpha"/>
    <property type="match status" value="1"/>
</dbReference>
<dbReference type="InterPro" id="IPR033947">
    <property type="entry name" value="ETF_alpha_N"/>
</dbReference>
<dbReference type="GO" id="GO:0033539">
    <property type="term" value="P:fatty acid beta-oxidation using acyl-CoA dehydrogenase"/>
    <property type="evidence" value="ECO:0007669"/>
    <property type="project" value="TreeGrafter"/>
</dbReference>
<dbReference type="PANTHER" id="PTHR43153">
    <property type="entry name" value="ELECTRON TRANSFER FLAVOPROTEIN ALPHA"/>
    <property type="match status" value="1"/>
</dbReference>
<evidence type="ECO:0000256" key="7">
    <source>
        <dbReference type="ARBA" id="ARBA00022982"/>
    </source>
</evidence>
<feature type="binding site" evidence="10">
    <location>
        <position position="220"/>
    </location>
    <ligand>
        <name>FAD</name>
        <dbReference type="ChEBI" id="CHEBI:57692"/>
    </ligand>
</feature>
<keyword evidence="6 9" id="KW-0274">FAD</keyword>
<evidence type="ECO:0000313" key="13">
    <source>
        <dbReference type="Proteomes" id="UP001211065"/>
    </source>
</evidence>
<comment type="similarity">
    <text evidence="2 9">Belongs to the ETF alpha-subunit/FixB family.</text>
</comment>
<dbReference type="Pfam" id="PF01012">
    <property type="entry name" value="ETF"/>
    <property type="match status" value="1"/>
</dbReference>
<dbReference type="InterPro" id="IPR014731">
    <property type="entry name" value="ETF_asu_C"/>
</dbReference>
<comment type="caution">
    <text evidence="12">The sequence shown here is derived from an EMBL/GenBank/DDBJ whole genome shotgun (WGS) entry which is preliminary data.</text>
</comment>
<feature type="domain" description="Electron transfer flavoprotein alpha/beta-subunit N-terminal" evidence="11">
    <location>
        <begin position="17"/>
        <end position="200"/>
    </location>
</feature>
<comment type="subcellular location">
    <subcellularLocation>
        <location evidence="1 9">Mitochondrion matrix</location>
    </subcellularLocation>
</comment>
<gene>
    <name evidence="12" type="ORF">HK099_000407</name>
</gene>
<dbReference type="AlphaFoldDB" id="A0AAD5TY12"/>
<accession>A0AAD5TY12</accession>
<comment type="cofactor">
    <cofactor evidence="9 10">
        <name>FAD</name>
        <dbReference type="ChEBI" id="CHEBI:57692"/>
    </cofactor>
    <text evidence="9 10">Binds 1 FAD per dimer.</text>
</comment>
<dbReference type="PANTHER" id="PTHR43153:SF1">
    <property type="entry name" value="ELECTRON TRANSFER FLAVOPROTEIN SUBUNIT ALPHA, MITOCHONDRIAL"/>
    <property type="match status" value="1"/>
</dbReference>
<comment type="subunit">
    <text evidence="3 9">Heterodimer of an alpha and a beta subunit.</text>
</comment>
<evidence type="ECO:0000256" key="3">
    <source>
        <dbReference type="ARBA" id="ARBA00011355"/>
    </source>
</evidence>
<evidence type="ECO:0000256" key="5">
    <source>
        <dbReference type="ARBA" id="ARBA00022630"/>
    </source>
</evidence>
<dbReference type="SUPFAM" id="SSF52467">
    <property type="entry name" value="DHS-like NAD/FAD-binding domain"/>
    <property type="match status" value="1"/>
</dbReference>
<feature type="binding site" evidence="10">
    <location>
        <begin position="277"/>
        <end position="284"/>
    </location>
    <ligand>
        <name>FAD</name>
        <dbReference type="ChEBI" id="CHEBI:57692"/>
    </ligand>
</feature>
<evidence type="ECO:0000256" key="9">
    <source>
        <dbReference type="PIRNR" id="PIRNR000089"/>
    </source>
</evidence>
<dbReference type="CDD" id="cd01715">
    <property type="entry name" value="ETF_alpha"/>
    <property type="match status" value="1"/>
</dbReference>
<dbReference type="GO" id="GO:0050660">
    <property type="term" value="F:flavin adenine dinucleotide binding"/>
    <property type="evidence" value="ECO:0007669"/>
    <property type="project" value="InterPro"/>
</dbReference>
<name>A0AAD5TY12_9FUNG</name>
<protein>
    <recommendedName>
        <fullName evidence="9">Probable electron transfer flavoprotein subunit alpha</fullName>
    </recommendedName>
</protein>
<dbReference type="InterPro" id="IPR001308">
    <property type="entry name" value="ETF_a/FixB"/>
</dbReference>
<reference evidence="12" key="1">
    <citation type="submission" date="2020-05" db="EMBL/GenBank/DDBJ databases">
        <title>Phylogenomic resolution of chytrid fungi.</title>
        <authorList>
            <person name="Stajich J.E."/>
            <person name="Amses K."/>
            <person name="Simmons R."/>
            <person name="Seto K."/>
            <person name="Myers J."/>
            <person name="Bonds A."/>
            <person name="Quandt C.A."/>
            <person name="Barry K."/>
            <person name="Liu P."/>
            <person name="Grigoriev I."/>
            <person name="Longcore J.E."/>
            <person name="James T.Y."/>
        </authorList>
    </citation>
    <scope>NUCLEOTIDE SEQUENCE</scope>
    <source>
        <strain evidence="12">JEL0476</strain>
    </source>
</reference>
<dbReference type="FunFam" id="3.40.50.620:FF:000041">
    <property type="entry name" value="Electron transfer flavoprotein alpha subunit"/>
    <property type="match status" value="1"/>
</dbReference>
<evidence type="ECO:0000313" key="12">
    <source>
        <dbReference type="EMBL" id="KAJ3206801.1"/>
    </source>
</evidence>
<dbReference type="PIRSF" id="PIRSF000089">
    <property type="entry name" value="Electra_flavoP_a"/>
    <property type="match status" value="1"/>
</dbReference>
<evidence type="ECO:0000256" key="10">
    <source>
        <dbReference type="PIRSR" id="PIRSR000089-1"/>
    </source>
</evidence>
<dbReference type="SMART" id="SM00893">
    <property type="entry name" value="ETF"/>
    <property type="match status" value="1"/>
</dbReference>
<feature type="binding site" evidence="10">
    <location>
        <position position="298"/>
    </location>
    <ligand>
        <name>FAD</name>
        <dbReference type="ChEBI" id="CHEBI:57692"/>
    </ligand>
</feature>
<dbReference type="Gene3D" id="3.40.50.620">
    <property type="entry name" value="HUPs"/>
    <property type="match status" value="1"/>
</dbReference>
<keyword evidence="5 9" id="KW-0285">Flavoprotein</keyword>
<dbReference type="GO" id="GO:0009055">
    <property type="term" value="F:electron transfer activity"/>
    <property type="evidence" value="ECO:0007669"/>
    <property type="project" value="InterPro"/>
</dbReference>
<evidence type="ECO:0000256" key="6">
    <source>
        <dbReference type="ARBA" id="ARBA00022827"/>
    </source>
</evidence>
<evidence type="ECO:0000256" key="4">
    <source>
        <dbReference type="ARBA" id="ARBA00022448"/>
    </source>
</evidence>
<dbReference type="SUPFAM" id="SSF52402">
    <property type="entry name" value="Adenine nucleotide alpha hydrolases-like"/>
    <property type="match status" value="1"/>
</dbReference>
<evidence type="ECO:0000256" key="2">
    <source>
        <dbReference type="ARBA" id="ARBA00005817"/>
    </source>
</evidence>
<dbReference type="GO" id="GO:0005759">
    <property type="term" value="C:mitochondrial matrix"/>
    <property type="evidence" value="ECO:0007669"/>
    <property type="project" value="UniProtKB-SubCell"/>
</dbReference>
<keyword evidence="13" id="KW-1185">Reference proteome</keyword>
<dbReference type="EMBL" id="JADGJW010001098">
    <property type="protein sequence ID" value="KAJ3206801.1"/>
    <property type="molecule type" value="Genomic_DNA"/>
</dbReference>
<keyword evidence="7 9" id="KW-0249">Electron transport</keyword>
<sequence>MFRIKNVNKILQRSNSTLVFFEHKNNQLNPSSLNAFSAATKLGNPITGLLTGNVSKELVEKVSSLQNLKKLLVANDKKLENNLPENLASLILQSTKEESATHLVGAATAVVKNTLPRVAALLDVSQVSDVIEVISNDTFKRPIYAGNAIATVKSSEAVKVLTVRSTAFPPATFGDSKAEVKEIQLKEQSLNGKSEFVKEDLQKSDRPSLTAARTIVSGGRGMKNGENFKMLYELADCFESGTVGASRAAADAGWVSNDLQVGQTGKIVAPELYVAVGVSGAIQHLAGMKDSKTIVSINKDPEAPIFLVSDYGLVDDLFKAVPEITKALKN</sequence>
<evidence type="ECO:0000259" key="11">
    <source>
        <dbReference type="SMART" id="SM00893"/>
    </source>
</evidence>
<feature type="binding site" evidence="10">
    <location>
        <begin position="260"/>
        <end position="264"/>
    </location>
    <ligand>
        <name>FAD</name>
        <dbReference type="ChEBI" id="CHEBI:57692"/>
    </ligand>
</feature>